<evidence type="ECO:0000313" key="4">
    <source>
        <dbReference type="Proteomes" id="UP001396334"/>
    </source>
</evidence>
<keyword evidence="1" id="KW-0677">Repeat</keyword>
<sequence>MALPSTRAFTNSAQALDLIPIANSITSLLQTLNPRIPNPKNLSSSPLNRFSPFLDPDLVTLVITKQSNPHHALFFFNWASNANTEFYTHSFRCYEAITNLLLHHSLFYPAINLLKKSQNLSDFFIAKIIKAYGDKGNLKGAIFWFNQAKAMEKDNYLYSFNSILGVLVKANMINLLRTLFDDVVKEGGFQPDVSSYTILIRGLCKKGMIESAQKVFDEMPCEPNSFTFNTLINGFCKKGDMESASLLFDKMMREVDCLPEVVTYTTLIDGFCRKGEFVEANKFLNEMVKWGCSPNVLTYNAIIYGLCLRGKVDEAKTIVSEMRFNGVKDNAATHLSILKGLCIAGRSAEAIEYFRWMASCNMDLDAKTYIVVVNEYCKLRKIDEAVSLLNGMCGRGISPNVCSFNSLFRTLVELNELDRAILLLLQMPQMGCSPNYVSYCTVVCGLCRTKGRMREAGYLVDDMLRNGIVVDATLYRCLLEGYSESGNEELAMQVFKEMVGKSYVISLESFSVFVKMLCSKGMVVKAENFFEDFCRTYPAVETDSYRKILDEHMQITQGSIREHQGEESNVQSSGALKVISTRKKGNGWVIDEAAVPKVGRLLKWH</sequence>
<dbReference type="PROSITE" id="PS51375">
    <property type="entry name" value="PPR"/>
    <property type="match status" value="9"/>
</dbReference>
<evidence type="ECO:0008006" key="5">
    <source>
        <dbReference type="Google" id="ProtNLM"/>
    </source>
</evidence>
<dbReference type="InterPro" id="IPR011990">
    <property type="entry name" value="TPR-like_helical_dom_sf"/>
</dbReference>
<feature type="repeat" description="PPR" evidence="2">
    <location>
        <begin position="260"/>
        <end position="294"/>
    </location>
</feature>
<evidence type="ECO:0000256" key="2">
    <source>
        <dbReference type="PROSITE-ProRule" id="PRU00708"/>
    </source>
</evidence>
<dbReference type="PANTHER" id="PTHR45613:SF207">
    <property type="entry name" value="OS08G0300700 PROTEIN"/>
    <property type="match status" value="1"/>
</dbReference>
<feature type="repeat" description="PPR" evidence="2">
    <location>
        <begin position="435"/>
        <end position="470"/>
    </location>
</feature>
<accession>A0ABR2T558</accession>
<protein>
    <recommendedName>
        <fullName evidence="5">Pentatricopeptide repeat-containing protein</fullName>
    </recommendedName>
</protein>
<dbReference type="Pfam" id="PF13812">
    <property type="entry name" value="PPR_3"/>
    <property type="match status" value="1"/>
</dbReference>
<dbReference type="SUPFAM" id="SSF48452">
    <property type="entry name" value="TPR-like"/>
    <property type="match status" value="1"/>
</dbReference>
<dbReference type="PANTHER" id="PTHR45613">
    <property type="entry name" value="PENTATRICOPEPTIDE REPEAT-CONTAINING PROTEIN"/>
    <property type="match status" value="1"/>
</dbReference>
<dbReference type="InterPro" id="IPR002885">
    <property type="entry name" value="PPR_rpt"/>
</dbReference>
<dbReference type="NCBIfam" id="TIGR00756">
    <property type="entry name" value="PPR"/>
    <property type="match status" value="8"/>
</dbReference>
<dbReference type="EMBL" id="JBBPBN010000009">
    <property type="protein sequence ID" value="KAK9032302.1"/>
    <property type="molecule type" value="Genomic_DNA"/>
</dbReference>
<dbReference type="SUPFAM" id="SSF81901">
    <property type="entry name" value="HCP-like"/>
    <property type="match status" value="1"/>
</dbReference>
<organism evidence="3 4">
    <name type="scientific">Hibiscus sabdariffa</name>
    <name type="common">roselle</name>
    <dbReference type="NCBI Taxonomy" id="183260"/>
    <lineage>
        <taxon>Eukaryota</taxon>
        <taxon>Viridiplantae</taxon>
        <taxon>Streptophyta</taxon>
        <taxon>Embryophyta</taxon>
        <taxon>Tracheophyta</taxon>
        <taxon>Spermatophyta</taxon>
        <taxon>Magnoliopsida</taxon>
        <taxon>eudicotyledons</taxon>
        <taxon>Gunneridae</taxon>
        <taxon>Pentapetalae</taxon>
        <taxon>rosids</taxon>
        <taxon>malvids</taxon>
        <taxon>Malvales</taxon>
        <taxon>Malvaceae</taxon>
        <taxon>Malvoideae</taxon>
        <taxon>Hibiscus</taxon>
    </lineage>
</organism>
<dbReference type="Proteomes" id="UP001396334">
    <property type="component" value="Unassembled WGS sequence"/>
</dbReference>
<evidence type="ECO:0000256" key="1">
    <source>
        <dbReference type="ARBA" id="ARBA00022737"/>
    </source>
</evidence>
<feature type="repeat" description="PPR" evidence="2">
    <location>
        <begin position="330"/>
        <end position="364"/>
    </location>
</feature>
<keyword evidence="4" id="KW-1185">Reference proteome</keyword>
<feature type="repeat" description="PPR" evidence="2">
    <location>
        <begin position="295"/>
        <end position="329"/>
    </location>
</feature>
<name>A0ABR2T558_9ROSI</name>
<dbReference type="Pfam" id="PF01535">
    <property type="entry name" value="PPR"/>
    <property type="match status" value="2"/>
</dbReference>
<dbReference type="Gene3D" id="1.25.40.10">
    <property type="entry name" value="Tetratricopeptide repeat domain"/>
    <property type="match status" value="4"/>
</dbReference>
<gene>
    <name evidence="3" type="ORF">V6N11_056573</name>
</gene>
<feature type="repeat" description="PPR" evidence="2">
    <location>
        <begin position="400"/>
        <end position="434"/>
    </location>
</feature>
<evidence type="ECO:0000313" key="3">
    <source>
        <dbReference type="EMBL" id="KAK9032302.1"/>
    </source>
</evidence>
<proteinExistence type="predicted"/>
<comment type="caution">
    <text evidence="3">The sequence shown here is derived from an EMBL/GenBank/DDBJ whole genome shotgun (WGS) entry which is preliminary data.</text>
</comment>
<feature type="repeat" description="PPR" evidence="2">
    <location>
        <begin position="224"/>
        <end position="259"/>
    </location>
</feature>
<feature type="repeat" description="PPR" evidence="2">
    <location>
        <begin position="471"/>
        <end position="505"/>
    </location>
</feature>
<feature type="repeat" description="PPR" evidence="2">
    <location>
        <begin position="192"/>
        <end position="222"/>
    </location>
</feature>
<feature type="repeat" description="PPR" evidence="2">
    <location>
        <begin position="365"/>
        <end position="399"/>
    </location>
</feature>
<reference evidence="3 4" key="1">
    <citation type="journal article" date="2024" name="G3 (Bethesda)">
        <title>Genome assembly of Hibiscus sabdariffa L. provides insights into metabolisms of medicinal natural products.</title>
        <authorList>
            <person name="Kim T."/>
        </authorList>
    </citation>
    <scope>NUCLEOTIDE SEQUENCE [LARGE SCALE GENOMIC DNA]</scope>
    <source>
        <strain evidence="3">TK-2024</strain>
        <tissue evidence="3">Old leaves</tissue>
    </source>
</reference>
<dbReference type="Pfam" id="PF13041">
    <property type="entry name" value="PPR_2"/>
    <property type="match status" value="3"/>
</dbReference>